<evidence type="ECO:0000313" key="3">
    <source>
        <dbReference type="Proteomes" id="UP000826271"/>
    </source>
</evidence>
<feature type="transmembrane region" description="Helical" evidence="1">
    <location>
        <begin position="209"/>
        <end position="227"/>
    </location>
</feature>
<sequence length="522" mass="58964">MSRSTQTAIPFVLLLLSITLVFGSTVSDRIAKRPDPLRKFKHYGEDYDIRSKHYWASAAFTGIHGYAMAGLWLLFGIGYGISIVIRNLCGSKSPTVDHPNFSYLIIFLLLVLFSMFAMIASGVIIAANQKSLQRTKMLEETMFGAGDDASQTMGKVKISLINMQNNLRPYDSKTCDLLDLITRQLRKESLNIRNYVDNTKKYCDQAIQALYVVNLVVVSVNLAFLVAGLPCSFNYLDSCGKHVTKQTWFRLMDCCFGSVLLILHYRPGILILIFSCWILTTLSWILTGFDFFFYTFIGDTCSALKNFEEKPENNSLTDMLPCPKSTDYDETLGQINDSVHNFIDEVNSKILEIREVIATNEENDDQSIPKVCDPFSSAPNYSYSPENCGKDSMPVQDLPNVLSRFTCYAGNTSKNCVAEGKFLPESIYDISFAYSESIKDLINIYPDLLGLMQCSSVKQAFSNIVARQCRPIELSTQVLWSSTLTLSLVMMVLVLLWSEKDIQDRGRCFNRWSIFPRPIQRG</sequence>
<evidence type="ECO:0000313" key="2">
    <source>
        <dbReference type="EMBL" id="KAG8384270.1"/>
    </source>
</evidence>
<comment type="caution">
    <text evidence="2">The sequence shown here is derived from an EMBL/GenBank/DDBJ whole genome shotgun (WGS) entry which is preliminary data.</text>
</comment>
<evidence type="ECO:0000256" key="1">
    <source>
        <dbReference type="SAM" id="Phobius"/>
    </source>
</evidence>
<accession>A0AAV6XYY6</accession>
<name>A0AAV6XYY6_9LAMI</name>
<feature type="transmembrane region" description="Helical" evidence="1">
    <location>
        <begin position="101"/>
        <end position="127"/>
    </location>
</feature>
<protein>
    <submittedName>
        <fullName evidence="2">Uncharacterized protein</fullName>
    </submittedName>
</protein>
<feature type="transmembrane region" description="Helical" evidence="1">
    <location>
        <begin position="270"/>
        <end position="297"/>
    </location>
</feature>
<organism evidence="2 3">
    <name type="scientific">Buddleja alternifolia</name>
    <dbReference type="NCBI Taxonomy" id="168488"/>
    <lineage>
        <taxon>Eukaryota</taxon>
        <taxon>Viridiplantae</taxon>
        <taxon>Streptophyta</taxon>
        <taxon>Embryophyta</taxon>
        <taxon>Tracheophyta</taxon>
        <taxon>Spermatophyta</taxon>
        <taxon>Magnoliopsida</taxon>
        <taxon>eudicotyledons</taxon>
        <taxon>Gunneridae</taxon>
        <taxon>Pentapetalae</taxon>
        <taxon>asterids</taxon>
        <taxon>lamiids</taxon>
        <taxon>Lamiales</taxon>
        <taxon>Scrophulariaceae</taxon>
        <taxon>Buddlejeae</taxon>
        <taxon>Buddleja</taxon>
    </lineage>
</organism>
<proteinExistence type="predicted"/>
<feature type="transmembrane region" description="Helical" evidence="1">
    <location>
        <begin position="247"/>
        <end position="263"/>
    </location>
</feature>
<dbReference type="EMBL" id="WHWC01000004">
    <property type="protein sequence ID" value="KAG8384270.1"/>
    <property type="molecule type" value="Genomic_DNA"/>
</dbReference>
<reference evidence="2" key="1">
    <citation type="submission" date="2019-10" db="EMBL/GenBank/DDBJ databases">
        <authorList>
            <person name="Zhang R."/>
            <person name="Pan Y."/>
            <person name="Wang J."/>
            <person name="Ma R."/>
            <person name="Yu S."/>
        </authorList>
    </citation>
    <scope>NUCLEOTIDE SEQUENCE</scope>
    <source>
        <strain evidence="2">LA-IB0</strain>
        <tissue evidence="2">Leaf</tissue>
    </source>
</reference>
<feature type="transmembrane region" description="Helical" evidence="1">
    <location>
        <begin position="54"/>
        <end position="81"/>
    </location>
</feature>
<dbReference type="Proteomes" id="UP000826271">
    <property type="component" value="Unassembled WGS sequence"/>
</dbReference>
<dbReference type="GO" id="GO:0016020">
    <property type="term" value="C:membrane"/>
    <property type="evidence" value="ECO:0007669"/>
    <property type="project" value="TreeGrafter"/>
</dbReference>
<feature type="transmembrane region" description="Helical" evidence="1">
    <location>
        <begin position="12"/>
        <end position="31"/>
    </location>
</feature>
<keyword evidence="1" id="KW-0812">Transmembrane</keyword>
<dbReference type="AlphaFoldDB" id="A0AAV6XYY6"/>
<gene>
    <name evidence="2" type="ORF">BUALT_Bualt04G0100900</name>
</gene>
<keyword evidence="1" id="KW-1133">Transmembrane helix</keyword>
<dbReference type="PANTHER" id="PTHR31414:SF19">
    <property type="entry name" value="TRANSMEMBRANE PROTEIN"/>
    <property type="match status" value="1"/>
</dbReference>
<dbReference type="PANTHER" id="PTHR31414">
    <property type="entry name" value="TRANSMEMBRANE PROTEIN DDB_G0292058"/>
    <property type="match status" value="1"/>
</dbReference>
<dbReference type="InterPro" id="IPR040283">
    <property type="entry name" value="DDB_G0292058-like"/>
</dbReference>
<keyword evidence="1" id="KW-0472">Membrane</keyword>
<feature type="transmembrane region" description="Helical" evidence="1">
    <location>
        <begin position="478"/>
        <end position="497"/>
    </location>
</feature>
<keyword evidence="3" id="KW-1185">Reference proteome</keyword>